<dbReference type="InterPro" id="IPR023996">
    <property type="entry name" value="TonB-dep_OMP_SusC/RagA"/>
</dbReference>
<dbReference type="AlphaFoldDB" id="A0A2U2B8A1"/>
<dbReference type="EMBL" id="QEWP01000008">
    <property type="protein sequence ID" value="PWD99287.1"/>
    <property type="molecule type" value="Genomic_DNA"/>
</dbReference>
<dbReference type="InterPro" id="IPR023997">
    <property type="entry name" value="TonB-dep_OMP_SusC/RagA_CS"/>
</dbReference>
<comment type="similarity">
    <text evidence="8 9">Belongs to the TonB-dependent receptor family.</text>
</comment>
<gene>
    <name evidence="13" type="ORF">DDZ16_11880</name>
</gene>
<evidence type="ECO:0000256" key="5">
    <source>
        <dbReference type="ARBA" id="ARBA00023077"/>
    </source>
</evidence>
<dbReference type="InterPro" id="IPR012910">
    <property type="entry name" value="Plug_dom"/>
</dbReference>
<reference evidence="13 14" key="1">
    <citation type="submission" date="2018-05" db="EMBL/GenBank/DDBJ databases">
        <title>Marinilabilia rubrum sp. nov., isolated from saltern sediment.</title>
        <authorList>
            <person name="Zhang R."/>
        </authorList>
    </citation>
    <scope>NUCLEOTIDE SEQUENCE [LARGE SCALE GENOMIC DNA]</scope>
    <source>
        <strain evidence="13 14">WTE16</strain>
    </source>
</reference>
<evidence type="ECO:0000259" key="11">
    <source>
        <dbReference type="Pfam" id="PF00593"/>
    </source>
</evidence>
<dbReference type="Gene3D" id="2.40.170.20">
    <property type="entry name" value="TonB-dependent receptor, beta-barrel domain"/>
    <property type="match status" value="1"/>
</dbReference>
<dbReference type="Pfam" id="PF13715">
    <property type="entry name" value="CarbopepD_reg_2"/>
    <property type="match status" value="1"/>
</dbReference>
<dbReference type="InterPro" id="IPR008969">
    <property type="entry name" value="CarboxyPept-like_regulatory"/>
</dbReference>
<evidence type="ECO:0000259" key="12">
    <source>
        <dbReference type="Pfam" id="PF07715"/>
    </source>
</evidence>
<evidence type="ECO:0000256" key="2">
    <source>
        <dbReference type="ARBA" id="ARBA00022448"/>
    </source>
</evidence>
<evidence type="ECO:0000256" key="6">
    <source>
        <dbReference type="ARBA" id="ARBA00023136"/>
    </source>
</evidence>
<dbReference type="GO" id="GO:0009279">
    <property type="term" value="C:cell outer membrane"/>
    <property type="evidence" value="ECO:0007669"/>
    <property type="project" value="UniProtKB-SubCell"/>
</dbReference>
<evidence type="ECO:0000256" key="3">
    <source>
        <dbReference type="ARBA" id="ARBA00022452"/>
    </source>
</evidence>
<dbReference type="InterPro" id="IPR036942">
    <property type="entry name" value="Beta-barrel_TonB_sf"/>
</dbReference>
<dbReference type="FunFam" id="2.170.130.10:FF:000008">
    <property type="entry name" value="SusC/RagA family TonB-linked outer membrane protein"/>
    <property type="match status" value="1"/>
</dbReference>
<accession>A0A2U2B8A1</accession>
<dbReference type="OrthoDB" id="9768177at2"/>
<keyword evidence="5 9" id="KW-0798">TonB box</keyword>
<dbReference type="RefSeq" id="WP_109264687.1">
    <property type="nucleotide sequence ID" value="NZ_QEWP01000008.1"/>
</dbReference>
<evidence type="ECO:0000256" key="4">
    <source>
        <dbReference type="ARBA" id="ARBA00022692"/>
    </source>
</evidence>
<dbReference type="Pfam" id="PF00593">
    <property type="entry name" value="TonB_dep_Rec_b-barrel"/>
    <property type="match status" value="1"/>
</dbReference>
<evidence type="ECO:0000313" key="13">
    <source>
        <dbReference type="EMBL" id="PWD99287.1"/>
    </source>
</evidence>
<evidence type="ECO:0000256" key="8">
    <source>
        <dbReference type="PROSITE-ProRule" id="PRU01360"/>
    </source>
</evidence>
<feature type="chain" id="PRO_5015402254" evidence="10">
    <location>
        <begin position="26"/>
        <end position="1000"/>
    </location>
</feature>
<dbReference type="NCBIfam" id="TIGR04057">
    <property type="entry name" value="SusC_RagA_signa"/>
    <property type="match status" value="1"/>
</dbReference>
<organism evidence="13 14">
    <name type="scientific">Marinilabilia rubra</name>
    <dbReference type="NCBI Taxonomy" id="2162893"/>
    <lineage>
        <taxon>Bacteria</taxon>
        <taxon>Pseudomonadati</taxon>
        <taxon>Bacteroidota</taxon>
        <taxon>Bacteroidia</taxon>
        <taxon>Marinilabiliales</taxon>
        <taxon>Marinilabiliaceae</taxon>
        <taxon>Marinilabilia</taxon>
    </lineage>
</organism>
<dbReference type="NCBIfam" id="TIGR04056">
    <property type="entry name" value="OMP_RagA_SusC"/>
    <property type="match status" value="1"/>
</dbReference>
<comment type="caution">
    <text evidence="13">The sequence shown here is derived from an EMBL/GenBank/DDBJ whole genome shotgun (WGS) entry which is preliminary data.</text>
</comment>
<keyword evidence="3 8" id="KW-1134">Transmembrane beta strand</keyword>
<keyword evidence="2 8" id="KW-0813">Transport</keyword>
<dbReference type="Gene3D" id="2.60.40.1120">
    <property type="entry name" value="Carboxypeptidase-like, regulatory domain"/>
    <property type="match status" value="1"/>
</dbReference>
<evidence type="ECO:0000313" key="14">
    <source>
        <dbReference type="Proteomes" id="UP000244956"/>
    </source>
</evidence>
<keyword evidence="4 8" id="KW-0812">Transmembrane</keyword>
<evidence type="ECO:0000256" key="9">
    <source>
        <dbReference type="RuleBase" id="RU003357"/>
    </source>
</evidence>
<dbReference type="InterPro" id="IPR037066">
    <property type="entry name" value="Plug_dom_sf"/>
</dbReference>
<dbReference type="SUPFAM" id="SSF49464">
    <property type="entry name" value="Carboxypeptidase regulatory domain-like"/>
    <property type="match status" value="1"/>
</dbReference>
<keyword evidence="7 8" id="KW-0998">Cell outer membrane</keyword>
<dbReference type="InterPro" id="IPR039426">
    <property type="entry name" value="TonB-dep_rcpt-like"/>
</dbReference>
<evidence type="ECO:0000256" key="1">
    <source>
        <dbReference type="ARBA" id="ARBA00004571"/>
    </source>
</evidence>
<feature type="signal peptide" evidence="10">
    <location>
        <begin position="1"/>
        <end position="25"/>
    </location>
</feature>
<proteinExistence type="inferred from homology"/>
<feature type="domain" description="TonB-dependent receptor-like beta-barrel" evidence="11">
    <location>
        <begin position="396"/>
        <end position="964"/>
    </location>
</feature>
<protein>
    <submittedName>
        <fullName evidence="13">SusC/RagA family protein</fullName>
    </submittedName>
</protein>
<feature type="domain" description="TonB-dependent receptor plug" evidence="12">
    <location>
        <begin position="118"/>
        <end position="234"/>
    </location>
</feature>
<dbReference type="PROSITE" id="PS52016">
    <property type="entry name" value="TONB_DEPENDENT_REC_3"/>
    <property type="match status" value="1"/>
</dbReference>
<keyword evidence="6 8" id="KW-0472">Membrane</keyword>
<dbReference type="Pfam" id="PF07715">
    <property type="entry name" value="Plug"/>
    <property type="match status" value="1"/>
</dbReference>
<evidence type="ECO:0000256" key="10">
    <source>
        <dbReference type="SAM" id="SignalP"/>
    </source>
</evidence>
<dbReference type="Proteomes" id="UP000244956">
    <property type="component" value="Unassembled WGS sequence"/>
</dbReference>
<dbReference type="InterPro" id="IPR000531">
    <property type="entry name" value="Beta-barrel_TonB"/>
</dbReference>
<name>A0A2U2B8A1_9BACT</name>
<sequence>MKKQFNFYKILFLFLGLGLFISASAQEITVTGTVTDADNGEPLPGVTVVIKGTQQGAITQPDGTYSVQAPEEAVLAFSFIGYKTSEVAIDGQNVINVGLRPDVLGLEEVVVIGYGVSKKKDLTGSVQTVSADDFNQGSITSPQQLMNGKVAGVQITDGGGAPGSGTTIRIRGGSSLSASNDPLIIIDGVPIDNEDVSGMRNPLNVVNPNDIETFTVLKDASATAIYGSRASNGVILITTKKGKTGELKIDYTGKMSVHQPTEMVDVVDAGQYREMLGKFFPENTNLMGDASTDWQDEIYETAISTDHNIAFSGTVKDALPFRASVGYNNSNGILKKSSMERVTAALNLNPSFFGDHLRINTSLKGMSIKNNFSNEDAIGDAIAMDPTQPIKADEYDRFGGYYAWTNASGNPNNIAPQNAVARINQRTDLSMVQRFVGNFQADYKFHFLPELRANLNVGMDYSKSEDDGGVQTPANAAWDTEAFLRGGAYSHYAQEKRNELLDFYLQYTKPLDDIDSRIDVMGGYSWQHFWRNNEDEAYFNEADSEGSFVRDPYNLTKTENYLVSFFGRLNYVFKEKYFLTFTLRNDGSSRFSEENRWGLFPSMALAWNISDEAFLEQSSAVSNLKLRLGYGVTGQQNIGSDYGYFGTYRTGQPTAQYVYYNPQSGNYVKIPVTTLRPEGYDKNLKWEETTTYNVGLDYGFMNDRIYGSLDVYLRKTEDLLNEIPVPAGANLTNQLFTNVGNLENKGFEISLNTIPYESNDFTWELGANFTYNENEITKLTQVDDPNYLGVQHGGISGGTGNNIKIHQVGQPAGSFFVYEQVYDADGRPLEGVYVDQNEDGQINESDLYVAGSASPKYIIGLNTSLRYKNWDLSVSGRANLDMYVYNNMASNGAFYNKLQVNGNFLNNIHSDIYNTGFYDPNYFSDYYVQNASFFRLDNVTLGYNVNDLLNSGLKIRVYGSVDNVLVVSEYDGIDPEISDGIDNNMYPRPRTYMMGVNVSF</sequence>
<dbReference type="SUPFAM" id="SSF56935">
    <property type="entry name" value="Porins"/>
    <property type="match status" value="1"/>
</dbReference>
<keyword evidence="10" id="KW-0732">Signal</keyword>
<dbReference type="Gene3D" id="2.170.130.10">
    <property type="entry name" value="TonB-dependent receptor, plug domain"/>
    <property type="match status" value="1"/>
</dbReference>
<comment type="subcellular location">
    <subcellularLocation>
        <location evidence="1 8">Cell outer membrane</location>
        <topology evidence="1 8">Multi-pass membrane protein</topology>
    </subcellularLocation>
</comment>
<keyword evidence="14" id="KW-1185">Reference proteome</keyword>
<evidence type="ECO:0000256" key="7">
    <source>
        <dbReference type="ARBA" id="ARBA00023237"/>
    </source>
</evidence>